<feature type="compositionally biased region" description="Low complexity" evidence="7">
    <location>
        <begin position="438"/>
        <end position="460"/>
    </location>
</feature>
<dbReference type="InterPro" id="IPR058582">
    <property type="entry name" value="KH_NusA_2nd"/>
</dbReference>
<dbReference type="InterPro" id="IPR013735">
    <property type="entry name" value="TF_NusA_N"/>
</dbReference>
<sequence>MNTSEMMRILDSIARDRNIDKALLITDLEQAMVSAARRYFNTLDAEEFTCTLDPLSGEMQLFRHGEPLDMPPEDFGRIAAQTFKQVMIQRFREDERNSIFDDFSKRVGEIVTGVAQRYEGGSLVVTVDRAEAFMPRSEQIPGEQFMPGDRVRCLLLDVRDVGNQVKIVLSRSHPDFIKRLFEVEVPEVAERVIEIKGMAREAGYRTKIAVSSIDSKVDAVGACVGVRGSRIKNIVDELNGEKIDIVRWNESSQILIANALKPAEVAEISLCFELGRATVVVRDDQLSLAIGKRGQNVRLAARLTGWDVDILTPEEFNKGLEIMSETLQSVEGITEEQVDRLAALGMVSVFDLEEVGIEVLTTELEIETELGEKIMEIAAERSKVVAEQQKKDKEESLARRKAEEEAARQLLSGELASPEGEVDPEIAAAAILGAGVLPMPTSAEDAPAGEGDAAPDTPTDADADARAADILSPGEGSA</sequence>
<dbReference type="PROSITE" id="PS50084">
    <property type="entry name" value="KH_TYPE_1"/>
    <property type="match status" value="1"/>
</dbReference>
<evidence type="ECO:0000256" key="1">
    <source>
        <dbReference type="ARBA" id="ARBA00022472"/>
    </source>
</evidence>
<protein>
    <submittedName>
        <fullName evidence="9">Transcription termination protein NusA</fullName>
    </submittedName>
</protein>
<keyword evidence="3" id="KW-0889">Transcription antitermination</keyword>
<organism evidence="9">
    <name type="scientific">hydrothermal vent metagenome</name>
    <dbReference type="NCBI Taxonomy" id="652676"/>
    <lineage>
        <taxon>unclassified sequences</taxon>
        <taxon>metagenomes</taxon>
        <taxon>ecological metagenomes</taxon>
    </lineage>
</organism>
<keyword evidence="6" id="KW-0804">Transcription</keyword>
<dbReference type="Pfam" id="PF08529">
    <property type="entry name" value="NusA_N"/>
    <property type="match status" value="2"/>
</dbReference>
<dbReference type="InterPro" id="IPR009019">
    <property type="entry name" value="KH_sf_prok-type"/>
</dbReference>
<dbReference type="AlphaFoldDB" id="A0A3B1DB30"/>
<evidence type="ECO:0000256" key="2">
    <source>
        <dbReference type="ARBA" id="ARBA00022490"/>
    </source>
</evidence>
<evidence type="ECO:0000256" key="6">
    <source>
        <dbReference type="ARBA" id="ARBA00023163"/>
    </source>
</evidence>
<evidence type="ECO:0000256" key="4">
    <source>
        <dbReference type="ARBA" id="ARBA00022884"/>
    </source>
</evidence>
<dbReference type="InterPro" id="IPR030842">
    <property type="entry name" value="TF_NusA_bacterial"/>
</dbReference>
<proteinExistence type="inferred from homology"/>
<dbReference type="InterPro" id="IPR010213">
    <property type="entry name" value="TF_NusA"/>
</dbReference>
<evidence type="ECO:0000256" key="7">
    <source>
        <dbReference type="SAM" id="MobiDB-lite"/>
    </source>
</evidence>
<dbReference type="Pfam" id="PF13184">
    <property type="entry name" value="KH_NusA_1st"/>
    <property type="match status" value="1"/>
</dbReference>
<feature type="region of interest" description="Disordered" evidence="7">
    <location>
        <begin position="438"/>
        <end position="478"/>
    </location>
</feature>
<dbReference type="HAMAP" id="MF_00945_B">
    <property type="entry name" value="NusA_B"/>
    <property type="match status" value="1"/>
</dbReference>
<dbReference type="Gene3D" id="3.30.300.20">
    <property type="match status" value="2"/>
</dbReference>
<dbReference type="FunFam" id="3.30.300.20:FF:000005">
    <property type="entry name" value="Transcription termination/antitermination protein NusA"/>
    <property type="match status" value="1"/>
</dbReference>
<dbReference type="GO" id="GO:0003700">
    <property type="term" value="F:DNA-binding transcription factor activity"/>
    <property type="evidence" value="ECO:0007669"/>
    <property type="project" value="InterPro"/>
</dbReference>
<accession>A0A3B1DB30</accession>
<dbReference type="NCBIfam" id="TIGR01953">
    <property type="entry name" value="NusA"/>
    <property type="match status" value="1"/>
</dbReference>
<dbReference type="SUPFAM" id="SSF54814">
    <property type="entry name" value="Prokaryotic type KH domain (KH-domain type II)"/>
    <property type="match status" value="2"/>
</dbReference>
<evidence type="ECO:0000256" key="5">
    <source>
        <dbReference type="ARBA" id="ARBA00023015"/>
    </source>
</evidence>
<dbReference type="PANTHER" id="PTHR22648">
    <property type="entry name" value="TRANSCRIPTION TERMINATION FACTOR NUSA"/>
    <property type="match status" value="1"/>
</dbReference>
<dbReference type="InterPro" id="IPR036555">
    <property type="entry name" value="NusA_N_sf"/>
</dbReference>
<name>A0A3B1DB30_9ZZZZ</name>
<evidence type="ECO:0000259" key="8">
    <source>
        <dbReference type="PROSITE" id="PS50126"/>
    </source>
</evidence>
<dbReference type="CDD" id="cd22529">
    <property type="entry name" value="KH-II_NusA_rpt2"/>
    <property type="match status" value="1"/>
</dbReference>
<dbReference type="SUPFAM" id="SSF50249">
    <property type="entry name" value="Nucleic acid-binding proteins"/>
    <property type="match status" value="1"/>
</dbReference>
<dbReference type="PANTHER" id="PTHR22648:SF0">
    <property type="entry name" value="TRANSCRIPTION TERMINATION_ANTITERMINATION PROTEIN NUSA"/>
    <property type="match status" value="1"/>
</dbReference>
<dbReference type="GO" id="GO:0031564">
    <property type="term" value="P:transcription antitermination"/>
    <property type="evidence" value="ECO:0007669"/>
    <property type="project" value="UniProtKB-KW"/>
</dbReference>
<dbReference type="EMBL" id="UOGK01000123">
    <property type="protein sequence ID" value="VAX37942.1"/>
    <property type="molecule type" value="Genomic_DNA"/>
</dbReference>
<evidence type="ECO:0000256" key="3">
    <source>
        <dbReference type="ARBA" id="ARBA00022814"/>
    </source>
</evidence>
<dbReference type="GO" id="GO:0003723">
    <property type="term" value="F:RNA binding"/>
    <property type="evidence" value="ECO:0007669"/>
    <property type="project" value="UniProtKB-KW"/>
</dbReference>
<dbReference type="InterPro" id="IPR003029">
    <property type="entry name" value="S1_domain"/>
</dbReference>
<keyword evidence="1" id="KW-0806">Transcription termination</keyword>
<dbReference type="InterPro" id="IPR015946">
    <property type="entry name" value="KH_dom-like_a/b"/>
</dbReference>
<dbReference type="CDD" id="cd02134">
    <property type="entry name" value="KH-II_NusA_rpt1"/>
    <property type="match status" value="1"/>
</dbReference>
<gene>
    <name evidence="9" type="ORF">MNBD_PLANCTO03-2257</name>
</gene>
<dbReference type="InterPro" id="IPR025249">
    <property type="entry name" value="TF_NusA_KH_1st"/>
</dbReference>
<feature type="domain" description="S1 motif" evidence="8">
    <location>
        <begin position="108"/>
        <end position="172"/>
    </location>
</feature>
<dbReference type="Gene3D" id="3.30.1480.10">
    <property type="entry name" value="NusA, N-terminal domain"/>
    <property type="match status" value="1"/>
</dbReference>
<dbReference type="FunFam" id="3.30.300.20:FF:000002">
    <property type="entry name" value="Transcription termination/antitermination protein NusA"/>
    <property type="match status" value="1"/>
</dbReference>
<dbReference type="InterPro" id="IPR012340">
    <property type="entry name" value="NA-bd_OB-fold"/>
</dbReference>
<dbReference type="SMART" id="SM00322">
    <property type="entry name" value="KH"/>
    <property type="match status" value="2"/>
</dbReference>
<keyword evidence="5" id="KW-0805">Transcription regulation</keyword>
<dbReference type="GO" id="GO:0006353">
    <property type="term" value="P:DNA-templated transcription termination"/>
    <property type="evidence" value="ECO:0007669"/>
    <property type="project" value="UniProtKB-KW"/>
</dbReference>
<dbReference type="PROSITE" id="PS50126">
    <property type="entry name" value="S1"/>
    <property type="match status" value="1"/>
</dbReference>
<keyword evidence="4" id="KW-0694">RNA-binding</keyword>
<keyword evidence="2" id="KW-0963">Cytoplasm</keyword>
<dbReference type="SMART" id="SM00316">
    <property type="entry name" value="S1"/>
    <property type="match status" value="1"/>
</dbReference>
<dbReference type="InterPro" id="IPR004087">
    <property type="entry name" value="KH_dom"/>
</dbReference>
<dbReference type="SUPFAM" id="SSF69705">
    <property type="entry name" value="Transcription factor NusA, N-terminal domain"/>
    <property type="match status" value="1"/>
</dbReference>
<dbReference type="Gene3D" id="2.40.50.140">
    <property type="entry name" value="Nucleic acid-binding proteins"/>
    <property type="match status" value="1"/>
</dbReference>
<dbReference type="CDD" id="cd04455">
    <property type="entry name" value="S1_NusA"/>
    <property type="match status" value="1"/>
</dbReference>
<evidence type="ECO:0000313" key="9">
    <source>
        <dbReference type="EMBL" id="VAX37942.1"/>
    </source>
</evidence>
<reference evidence="9" key="1">
    <citation type="submission" date="2018-06" db="EMBL/GenBank/DDBJ databases">
        <authorList>
            <person name="Zhirakovskaya E."/>
        </authorList>
    </citation>
    <scope>NUCLEOTIDE SEQUENCE</scope>
</reference>
<dbReference type="GO" id="GO:0005829">
    <property type="term" value="C:cytosol"/>
    <property type="evidence" value="ECO:0007669"/>
    <property type="project" value="TreeGrafter"/>
</dbReference>
<dbReference type="Pfam" id="PF26594">
    <property type="entry name" value="KH_NusA_2nd"/>
    <property type="match status" value="1"/>
</dbReference>